<dbReference type="SUPFAM" id="SSF56300">
    <property type="entry name" value="Metallo-dependent phosphatases"/>
    <property type="match status" value="1"/>
</dbReference>
<keyword evidence="1" id="KW-0479">Metal-binding</keyword>
<dbReference type="RefSeq" id="WP_344725606.1">
    <property type="nucleotide sequence ID" value="NZ_BAAAUS010000034.1"/>
</dbReference>
<keyword evidence="7" id="KW-1185">Reference proteome</keyword>
<proteinExistence type="inferred from homology"/>
<dbReference type="Pfam" id="PF00149">
    <property type="entry name" value="Metallophos"/>
    <property type="match status" value="1"/>
</dbReference>
<dbReference type="EMBL" id="JBHUCO010000005">
    <property type="protein sequence ID" value="MFD1516721.1"/>
    <property type="molecule type" value="Genomic_DNA"/>
</dbReference>
<gene>
    <name evidence="6" type="ORF">ACFSJD_04430</name>
</gene>
<evidence type="ECO:0000313" key="7">
    <source>
        <dbReference type="Proteomes" id="UP001597114"/>
    </source>
</evidence>
<evidence type="ECO:0000256" key="3">
    <source>
        <dbReference type="ARBA" id="ARBA00023004"/>
    </source>
</evidence>
<name>A0ABW4EM69_9PSEU</name>
<evidence type="ECO:0000256" key="4">
    <source>
        <dbReference type="ARBA" id="ARBA00025742"/>
    </source>
</evidence>
<accession>A0ABW4EM69</accession>
<dbReference type="InterPro" id="IPR050884">
    <property type="entry name" value="CNP_phosphodiesterase-III"/>
</dbReference>
<evidence type="ECO:0000256" key="2">
    <source>
        <dbReference type="ARBA" id="ARBA00022801"/>
    </source>
</evidence>
<dbReference type="PANTHER" id="PTHR42988">
    <property type="entry name" value="PHOSPHOHYDROLASE"/>
    <property type="match status" value="1"/>
</dbReference>
<evidence type="ECO:0000259" key="5">
    <source>
        <dbReference type="Pfam" id="PF00149"/>
    </source>
</evidence>
<dbReference type="InterPro" id="IPR029052">
    <property type="entry name" value="Metallo-depent_PP-like"/>
</dbReference>
<dbReference type="InterPro" id="IPR004843">
    <property type="entry name" value="Calcineurin-like_PHP"/>
</dbReference>
<evidence type="ECO:0000313" key="6">
    <source>
        <dbReference type="EMBL" id="MFD1516721.1"/>
    </source>
</evidence>
<feature type="domain" description="Calcineurin-like phosphoesterase" evidence="5">
    <location>
        <begin position="7"/>
        <end position="206"/>
    </location>
</feature>
<comment type="similarity">
    <text evidence="4">Belongs to the cyclic nucleotide phosphodiesterase class-III family.</text>
</comment>
<evidence type="ECO:0000256" key="1">
    <source>
        <dbReference type="ARBA" id="ARBA00022723"/>
    </source>
</evidence>
<comment type="caution">
    <text evidence="6">The sequence shown here is derived from an EMBL/GenBank/DDBJ whole genome shotgun (WGS) entry which is preliminary data.</text>
</comment>
<reference evidence="7" key="1">
    <citation type="journal article" date="2019" name="Int. J. Syst. Evol. Microbiol.">
        <title>The Global Catalogue of Microorganisms (GCM) 10K type strain sequencing project: providing services to taxonomists for standard genome sequencing and annotation.</title>
        <authorList>
            <consortium name="The Broad Institute Genomics Platform"/>
            <consortium name="The Broad Institute Genome Sequencing Center for Infectious Disease"/>
            <person name="Wu L."/>
            <person name="Ma J."/>
        </authorList>
    </citation>
    <scope>NUCLEOTIDE SEQUENCE [LARGE SCALE GENOMIC DNA]</scope>
    <source>
        <strain evidence="7">CCM 7043</strain>
    </source>
</reference>
<sequence>MTPEHTLIQLTDLHLVAEPGELRHGVDTADALARALASVEESGVRPAALLFTGDLADAGEPGAYERLREIVEPVARRLGAPALFAMGNHDDRAALRRHLLGVRLRGEPGDTAPLDHVTWVGGLRIVVLDSTVPGHVHGELSPAQLAWLEAELAEPAPSGTVLALHHPPLPTSSRLSAGIQLRNRSTFGAILTGTDVRVVLAGHTHVVSAGAVAGIPVWIGGATSYISDALVPAGGERTLNAPSVSRIDLFADAVVTGAVPVGAEHGTALSAGQVTQRIAEFGVA</sequence>
<organism evidence="6 7">
    <name type="scientific">Pseudonocardia yunnanensis</name>
    <dbReference type="NCBI Taxonomy" id="58107"/>
    <lineage>
        <taxon>Bacteria</taxon>
        <taxon>Bacillati</taxon>
        <taxon>Actinomycetota</taxon>
        <taxon>Actinomycetes</taxon>
        <taxon>Pseudonocardiales</taxon>
        <taxon>Pseudonocardiaceae</taxon>
        <taxon>Pseudonocardia</taxon>
    </lineage>
</organism>
<dbReference type="PANTHER" id="PTHR42988:SF2">
    <property type="entry name" value="CYCLIC NUCLEOTIDE PHOSPHODIESTERASE CBUA0032-RELATED"/>
    <property type="match status" value="1"/>
</dbReference>
<keyword evidence="3" id="KW-0408">Iron</keyword>
<dbReference type="Gene3D" id="3.60.21.10">
    <property type="match status" value="1"/>
</dbReference>
<protein>
    <submittedName>
        <fullName evidence="6">Metallophosphoesterase</fullName>
    </submittedName>
</protein>
<dbReference type="Proteomes" id="UP001597114">
    <property type="component" value="Unassembled WGS sequence"/>
</dbReference>
<keyword evidence="2" id="KW-0378">Hydrolase</keyword>